<dbReference type="PIRSF" id="PIRSF000524">
    <property type="entry name" value="SPT"/>
    <property type="match status" value="1"/>
</dbReference>
<dbReference type="SUPFAM" id="SSF53383">
    <property type="entry name" value="PLP-dependent transferases"/>
    <property type="match status" value="1"/>
</dbReference>
<evidence type="ECO:0000256" key="5">
    <source>
        <dbReference type="ARBA" id="ARBA00022898"/>
    </source>
</evidence>
<organism evidence="7 8">
    <name type="scientific">Candidatus Methanofastidiosum methylothiophilum</name>
    <dbReference type="NCBI Taxonomy" id="1705564"/>
    <lineage>
        <taxon>Archaea</taxon>
        <taxon>Methanobacteriati</taxon>
        <taxon>Methanobacteriota</taxon>
        <taxon>Stenosarchaea group</taxon>
        <taxon>Candidatus Methanofastidiosia</taxon>
        <taxon>Candidatus Methanofastidiosales</taxon>
        <taxon>Candidatus Methanofastidiosaceae</taxon>
        <taxon>Candidatus Methanofastidiosum</taxon>
    </lineage>
</organism>
<dbReference type="Pfam" id="PF00266">
    <property type="entry name" value="Aminotran_5"/>
    <property type="match status" value="1"/>
</dbReference>
<evidence type="ECO:0000256" key="4">
    <source>
        <dbReference type="ARBA" id="ARBA00022679"/>
    </source>
</evidence>
<keyword evidence="4 7" id="KW-0808">Transferase</keyword>
<dbReference type="EMBL" id="LNGD01000015">
    <property type="protein sequence ID" value="KYC53292.1"/>
    <property type="molecule type" value="Genomic_DNA"/>
</dbReference>
<reference evidence="7 8" key="1">
    <citation type="journal article" date="2016" name="ISME J.">
        <title>Chasing the elusive Euryarchaeota class WSA2: genomes reveal a uniquely fastidious methyl-reducing methanogen.</title>
        <authorList>
            <person name="Nobu M.K."/>
            <person name="Narihiro T."/>
            <person name="Kuroda K."/>
            <person name="Mei R."/>
            <person name="Liu W.T."/>
        </authorList>
    </citation>
    <scope>NUCLEOTIDE SEQUENCE [LARGE SCALE GENOMIC DNA]</scope>
    <source>
        <strain evidence="7">U1lsi0528_Bin089</strain>
    </source>
</reference>
<dbReference type="PANTHER" id="PTHR21152">
    <property type="entry name" value="AMINOTRANSFERASE CLASS V"/>
    <property type="match status" value="1"/>
</dbReference>
<evidence type="ECO:0000259" key="6">
    <source>
        <dbReference type="Pfam" id="PF00266"/>
    </source>
</evidence>
<gene>
    <name evidence="7" type="ORF">AMQ74_00445</name>
</gene>
<name>A0A150J7S1_9EURY</name>
<comment type="caution">
    <text evidence="7">The sequence shown here is derived from an EMBL/GenBank/DDBJ whole genome shotgun (WGS) entry which is preliminary data.</text>
</comment>
<dbReference type="PANTHER" id="PTHR21152:SF24">
    <property type="entry name" value="ALANINE--GLYOXYLATE AMINOTRANSFERASE 1"/>
    <property type="match status" value="1"/>
</dbReference>
<sequence>MNEDFLLMIPGPIPVHPRVFRAMSMKIMPHRGDDFNKLFMEQSERMKKIFKTKGDVFILAGSGTAAMDAAIANIVQPGDKVLCITSGKFGERFRDIVKAYKGQIVELNYEWGAPIKPDEVQKALEKDPSIKAVTMVHNETSTGVRNPVAEIGKIVKNTKALLVVDTISSLGGDNIEVDNWGVDLCASGSQKCIGLPPGMSFISVSQKAWDVIDKNDSTCYYLNLKKYKNNKYKAPYTQPVTMAYGLKEALDIIDEYGFEDWIKKHERIAKATREAAKSIGLSLFPQDEKTCSNTVTSIKVPDGIDGQKLVSIMREKYGVIIAGGQDHLKGKIIRIGHMGSVTEKEIIVTLSSLQMALKDLGYKTELPAILSPIMESFR</sequence>
<dbReference type="FunFam" id="3.40.640.10:FF:000027">
    <property type="entry name" value="Serine--pyruvate aminotransferase, mitochondrial"/>
    <property type="match status" value="1"/>
</dbReference>
<dbReference type="FunFam" id="3.90.1150.10:FF:000031">
    <property type="entry name" value="Serine--glyoxylate aminotransferase"/>
    <property type="match status" value="1"/>
</dbReference>
<dbReference type="InterPro" id="IPR000192">
    <property type="entry name" value="Aminotrans_V_dom"/>
</dbReference>
<keyword evidence="5" id="KW-0663">Pyridoxal phosphate</keyword>
<dbReference type="InterPro" id="IPR015422">
    <property type="entry name" value="PyrdxlP-dep_Trfase_small"/>
</dbReference>
<dbReference type="InterPro" id="IPR015424">
    <property type="entry name" value="PyrdxlP-dep_Trfase"/>
</dbReference>
<dbReference type="Gene3D" id="3.40.640.10">
    <property type="entry name" value="Type I PLP-dependent aspartate aminotransferase-like (Major domain)"/>
    <property type="match status" value="1"/>
</dbReference>
<accession>A0A150J7S1</accession>
<proteinExistence type="inferred from homology"/>
<dbReference type="AlphaFoldDB" id="A0A150J7S1"/>
<evidence type="ECO:0000256" key="2">
    <source>
        <dbReference type="ARBA" id="ARBA00009236"/>
    </source>
</evidence>
<protein>
    <submittedName>
        <fullName evidence="7">Phosphoserine aminotransferase</fullName>
    </submittedName>
</protein>
<comment type="cofactor">
    <cofactor evidence="1">
        <name>pyridoxal 5'-phosphate</name>
        <dbReference type="ChEBI" id="CHEBI:597326"/>
    </cofactor>
</comment>
<feature type="domain" description="Aminotransferase class V" evidence="6">
    <location>
        <begin position="28"/>
        <end position="326"/>
    </location>
</feature>
<evidence type="ECO:0000256" key="3">
    <source>
        <dbReference type="ARBA" id="ARBA00022576"/>
    </source>
</evidence>
<dbReference type="GO" id="GO:0008453">
    <property type="term" value="F:alanine-glyoxylate transaminase activity"/>
    <property type="evidence" value="ECO:0007669"/>
    <property type="project" value="TreeGrafter"/>
</dbReference>
<dbReference type="InterPro" id="IPR024169">
    <property type="entry name" value="SP_NH2Trfase/AEP_transaminase"/>
</dbReference>
<keyword evidence="3 7" id="KW-0032">Aminotransferase</keyword>
<dbReference type="Gene3D" id="3.90.1150.10">
    <property type="entry name" value="Aspartate Aminotransferase, domain 1"/>
    <property type="match status" value="1"/>
</dbReference>
<evidence type="ECO:0000313" key="8">
    <source>
        <dbReference type="Proteomes" id="UP000075578"/>
    </source>
</evidence>
<dbReference type="GO" id="GO:0004760">
    <property type="term" value="F:L-serine-pyruvate transaminase activity"/>
    <property type="evidence" value="ECO:0007669"/>
    <property type="project" value="TreeGrafter"/>
</dbReference>
<dbReference type="GO" id="GO:0019265">
    <property type="term" value="P:glycine biosynthetic process, by transamination of glyoxylate"/>
    <property type="evidence" value="ECO:0007669"/>
    <property type="project" value="TreeGrafter"/>
</dbReference>
<dbReference type="Proteomes" id="UP000075578">
    <property type="component" value="Unassembled WGS sequence"/>
</dbReference>
<comment type="similarity">
    <text evidence="2">Belongs to the class-V pyridoxal-phosphate-dependent aminotransferase family.</text>
</comment>
<evidence type="ECO:0000256" key="1">
    <source>
        <dbReference type="ARBA" id="ARBA00001933"/>
    </source>
</evidence>
<dbReference type="InterPro" id="IPR015421">
    <property type="entry name" value="PyrdxlP-dep_Trfase_major"/>
</dbReference>
<evidence type="ECO:0000313" key="7">
    <source>
        <dbReference type="EMBL" id="KYC53292.1"/>
    </source>
</evidence>
<dbReference type="PATRIC" id="fig|1705564.3.peg.449"/>